<dbReference type="EMBL" id="BMOK01000005">
    <property type="protein sequence ID" value="GGL51730.1"/>
    <property type="molecule type" value="Genomic_DNA"/>
</dbReference>
<sequence length="135" mass="15768">MNDCYYHFAQNDDTCRKQEADLPVSIQKEINLGRTGHYYRIRLASFAETMTIRLLSFNPSTGMVGMNIYNPWQRLWVYRRARNKDIHELAYLGPAEPQTGTMEGSARDDVPGVSAAGISQKLWWGERFLWYPWCR</sequence>
<evidence type="ECO:0000313" key="1">
    <source>
        <dbReference type="EMBL" id="GGL51730.1"/>
    </source>
</evidence>
<evidence type="ECO:0000313" key="2">
    <source>
        <dbReference type="Proteomes" id="UP000654670"/>
    </source>
</evidence>
<gene>
    <name evidence="1" type="ORF">GCM10007968_14840</name>
</gene>
<proteinExistence type="predicted"/>
<organism evidence="1 2">
    <name type="scientific">Sporolactobacillus putidus</name>
    <dbReference type="NCBI Taxonomy" id="492735"/>
    <lineage>
        <taxon>Bacteria</taxon>
        <taxon>Bacillati</taxon>
        <taxon>Bacillota</taxon>
        <taxon>Bacilli</taxon>
        <taxon>Bacillales</taxon>
        <taxon>Sporolactobacillaceae</taxon>
        <taxon>Sporolactobacillus</taxon>
    </lineage>
</organism>
<dbReference type="AlphaFoldDB" id="A0A917W1P6"/>
<comment type="caution">
    <text evidence="1">The sequence shown here is derived from an EMBL/GenBank/DDBJ whole genome shotgun (WGS) entry which is preliminary data.</text>
</comment>
<accession>A0A917W1P6</accession>
<protein>
    <submittedName>
        <fullName evidence="1">Uncharacterized protein</fullName>
    </submittedName>
</protein>
<reference evidence="1" key="1">
    <citation type="journal article" date="2014" name="Int. J. Syst. Evol. Microbiol.">
        <title>Complete genome sequence of Corynebacterium casei LMG S-19264T (=DSM 44701T), isolated from a smear-ripened cheese.</title>
        <authorList>
            <consortium name="US DOE Joint Genome Institute (JGI-PGF)"/>
            <person name="Walter F."/>
            <person name="Albersmeier A."/>
            <person name="Kalinowski J."/>
            <person name="Ruckert C."/>
        </authorList>
    </citation>
    <scope>NUCLEOTIDE SEQUENCE</scope>
    <source>
        <strain evidence="1">JCM 15325</strain>
    </source>
</reference>
<name>A0A917W1P6_9BACL</name>
<dbReference type="Proteomes" id="UP000654670">
    <property type="component" value="Unassembled WGS sequence"/>
</dbReference>
<keyword evidence="2" id="KW-1185">Reference proteome</keyword>
<reference evidence="1" key="2">
    <citation type="submission" date="2020-09" db="EMBL/GenBank/DDBJ databases">
        <authorList>
            <person name="Sun Q."/>
            <person name="Ohkuma M."/>
        </authorList>
    </citation>
    <scope>NUCLEOTIDE SEQUENCE</scope>
    <source>
        <strain evidence="1">JCM 15325</strain>
    </source>
</reference>
<dbReference type="RefSeq" id="WP_188802458.1">
    <property type="nucleotide sequence ID" value="NZ_BMOK01000005.1"/>
</dbReference>